<feature type="domain" description="Protein kinase" evidence="24">
    <location>
        <begin position="937"/>
        <end position="1218"/>
    </location>
</feature>
<comment type="catalytic activity">
    <reaction evidence="20">
        <text>L-seryl-[protein] + ATP = O-phospho-L-seryl-[protein] + ADP + H(+)</text>
        <dbReference type="Rhea" id="RHEA:17989"/>
        <dbReference type="Rhea" id="RHEA-COMP:9863"/>
        <dbReference type="Rhea" id="RHEA-COMP:11604"/>
        <dbReference type="ChEBI" id="CHEBI:15378"/>
        <dbReference type="ChEBI" id="CHEBI:29999"/>
        <dbReference type="ChEBI" id="CHEBI:30616"/>
        <dbReference type="ChEBI" id="CHEBI:83421"/>
        <dbReference type="ChEBI" id="CHEBI:456216"/>
        <dbReference type="EC" id="2.7.11.1"/>
    </reaction>
</comment>
<dbReference type="InterPro" id="IPR003591">
    <property type="entry name" value="Leu-rich_rpt_typical-subtyp"/>
</dbReference>
<evidence type="ECO:0000256" key="22">
    <source>
        <dbReference type="SAM" id="Phobius"/>
    </source>
</evidence>
<evidence type="ECO:0000256" key="1">
    <source>
        <dbReference type="ARBA" id="ARBA00004251"/>
    </source>
</evidence>
<dbReference type="FunFam" id="3.80.10.10:FF:000784">
    <property type="entry name" value="leucine-rich repeat receptor protein kinase EMS1"/>
    <property type="match status" value="1"/>
</dbReference>
<keyword evidence="7" id="KW-1070">Brassinosteroid signaling pathway</keyword>
<sequence length="1218" mass="131474">MKMKRFTVLFFTFTFLINAISADQNQAKSRPPSTPSSSPETEALLAFKSALETPHILSDWNHTLHHCNWTGIISCTYGGHVTTLSLPSLSLSGPISPSLGNLTRLTSLDVSNNLLSGPLPPDLFIGLGSLTFLDVTNNSLSGRIPPELGLLTSLEVLNLGINRFSGPLPREIGRLRNLRSLYAASCSIEGPIPDELTKLKQLDKLDLSYNPIMSPIPDSIGELRSLVILNLVESGINGSIPLGLGSCRDLETVLLSSNSLTGSLPDSLADLRPVTFSAESNQLSGPLPAWLGSWTSVDSLLLSDNRFSGPLPLEIGNCSSLTSITLSNNMLTGPIPPEICDAGLLSEVELDRNYFTGTIEWTFHNCTNLTQLFLNFNRLEGRIPDYVSGLPLMVLMLDSNNFTGEIPKSLWNSTGLIAFSAVDNLLEGAIPPEIGNAVDVERVLLSRNRLQGFIPREMGRLKSMTVLFLDSNSIEGGIPSELGDCDSLTTLDLSYNFLNGLIPESLSGLGNLQCLVLSHNDLSGPIPSKPSKYFRRDFIPESSFIQHHGVFDLSYNSLSGPIPEDLGECTVIVDLLIGNNRLSGVIPPSLSHLANLTTLDLSGNYLTGPIPAELGDSISLQGLYLGNNWLNGSVPGSLASVSSLVKLNLSSNQLSGRIPPSLGYMTGLTHLDLSSNELVGELPTSLTQMVNLVGLYVQQNKLSGGIEGVFASSVSWKIETLNLSLNSFSGPLPGSLGNLSYLAYLDFHGNDFWGEIPQELGNLTQLVYFDVSDNNLSGPISDSFCDLSDLVYSNFSNNRLRGPIPGRGVCMNFTRASFLGNEELCGGILGSNCANEALFKGRPVLKAWGVVGITACSVFVAFGLIYTIIRCRAENRDDRAGETTSESKLSSSAVEPNLCFLTSSSGSREPLSINIATFEAPLLKLTIEDILEATNHFCKANIVGDGGFGTVYKAKLPDGQSIAVKKLNQAKNQGHREFLAEMETLGKVKHRNLVPLLGYCSYGEEKLLVYKYMVNGSLDLWLRKPTGGALEMLDWPKRVKIAVGAARGLAFLHHGFTPHIIHRDIKASNILLDEGFEARVSDFGLARLISACETHVSTDIAGTFGYIPPEYGQSWRSTTKGDVYSFGVILLELLTGMEPTGSEFKELEGGNLAGWVQEMIAKGRALDVLDAAVLSVESKLGMMRMLQVAVACLSESPASRPTMLNVLKFLKGIEDGLI</sequence>
<dbReference type="InterPro" id="IPR000719">
    <property type="entry name" value="Prot_kinase_dom"/>
</dbReference>
<dbReference type="InterPro" id="IPR013210">
    <property type="entry name" value="LRR_N_plant-typ"/>
</dbReference>
<dbReference type="Gene3D" id="3.80.10.10">
    <property type="entry name" value="Ribonuclease Inhibitor"/>
    <property type="match status" value="6"/>
</dbReference>
<keyword evidence="16 22" id="KW-0472">Membrane</keyword>
<keyword evidence="10 23" id="KW-0732">Signal</keyword>
<dbReference type="Pfam" id="PF07714">
    <property type="entry name" value="PK_Tyr_Ser-Thr"/>
    <property type="match status" value="1"/>
</dbReference>
<dbReference type="FunFam" id="1.10.510.10:FF:000309">
    <property type="entry name" value="Leucine-rich repeat receptor-like protein kinase"/>
    <property type="match status" value="1"/>
</dbReference>
<dbReference type="GO" id="GO:0009742">
    <property type="term" value="P:brassinosteroid mediated signaling pathway"/>
    <property type="evidence" value="ECO:0007669"/>
    <property type="project" value="UniProtKB-KW"/>
</dbReference>
<comment type="catalytic activity">
    <reaction evidence="19">
        <text>L-threonyl-[protein] + ATP = O-phospho-L-threonyl-[protein] + ADP + H(+)</text>
        <dbReference type="Rhea" id="RHEA:46608"/>
        <dbReference type="Rhea" id="RHEA-COMP:11060"/>
        <dbReference type="Rhea" id="RHEA-COMP:11605"/>
        <dbReference type="ChEBI" id="CHEBI:15378"/>
        <dbReference type="ChEBI" id="CHEBI:30013"/>
        <dbReference type="ChEBI" id="CHEBI:30616"/>
        <dbReference type="ChEBI" id="CHEBI:61977"/>
        <dbReference type="ChEBI" id="CHEBI:456216"/>
        <dbReference type="EC" id="2.7.11.1"/>
    </reaction>
</comment>
<comment type="subcellular location">
    <subcellularLocation>
        <location evidence="1">Cell membrane</location>
        <topology evidence="1">Single-pass type I membrane protein</topology>
    </subcellularLocation>
</comment>
<dbReference type="GO" id="GO:0005886">
    <property type="term" value="C:plasma membrane"/>
    <property type="evidence" value="ECO:0007669"/>
    <property type="project" value="UniProtKB-SubCell"/>
</dbReference>
<dbReference type="SMART" id="SM00220">
    <property type="entry name" value="S_TKc"/>
    <property type="match status" value="1"/>
</dbReference>
<evidence type="ECO:0000256" key="14">
    <source>
        <dbReference type="ARBA" id="ARBA00022840"/>
    </source>
</evidence>
<feature type="transmembrane region" description="Helical" evidence="22">
    <location>
        <begin position="847"/>
        <end position="869"/>
    </location>
</feature>
<keyword evidence="14 21" id="KW-0067">ATP-binding</keyword>
<dbReference type="PROSITE" id="PS00107">
    <property type="entry name" value="PROTEIN_KINASE_ATP"/>
    <property type="match status" value="1"/>
</dbReference>
<evidence type="ECO:0000313" key="26">
    <source>
        <dbReference type="Proteomes" id="UP001180020"/>
    </source>
</evidence>
<dbReference type="EMBL" id="JAUJYO010000020">
    <property type="protein sequence ID" value="KAK1285985.1"/>
    <property type="molecule type" value="Genomic_DNA"/>
</dbReference>
<evidence type="ECO:0000256" key="18">
    <source>
        <dbReference type="ARBA" id="ARBA00023180"/>
    </source>
</evidence>
<evidence type="ECO:0000256" key="12">
    <source>
        <dbReference type="ARBA" id="ARBA00022741"/>
    </source>
</evidence>
<dbReference type="PANTHER" id="PTHR27000">
    <property type="entry name" value="LEUCINE-RICH REPEAT RECEPTOR-LIKE PROTEIN KINASE FAMILY PROTEIN-RELATED"/>
    <property type="match status" value="1"/>
</dbReference>
<dbReference type="FunFam" id="3.80.10.10:FF:000095">
    <property type="entry name" value="LRR receptor-like serine/threonine-protein kinase GSO1"/>
    <property type="match status" value="1"/>
</dbReference>
<evidence type="ECO:0000256" key="7">
    <source>
        <dbReference type="ARBA" id="ARBA00022626"/>
    </source>
</evidence>
<evidence type="ECO:0000256" key="10">
    <source>
        <dbReference type="ARBA" id="ARBA00022729"/>
    </source>
</evidence>
<feature type="binding site" evidence="21">
    <location>
        <position position="966"/>
    </location>
    <ligand>
        <name>ATP</name>
        <dbReference type="ChEBI" id="CHEBI:30616"/>
    </ligand>
</feature>
<evidence type="ECO:0000256" key="20">
    <source>
        <dbReference type="ARBA" id="ARBA00048679"/>
    </source>
</evidence>
<dbReference type="SMART" id="SM00369">
    <property type="entry name" value="LRR_TYP"/>
    <property type="match status" value="11"/>
</dbReference>
<dbReference type="FunFam" id="3.30.200.20:FF:000150">
    <property type="entry name" value="serine/threonine-protein kinase BRI1-like 2"/>
    <property type="match status" value="1"/>
</dbReference>
<evidence type="ECO:0000256" key="19">
    <source>
        <dbReference type="ARBA" id="ARBA00047899"/>
    </source>
</evidence>
<keyword evidence="17 25" id="KW-0675">Receptor</keyword>
<keyword evidence="8" id="KW-0808">Transferase</keyword>
<evidence type="ECO:0000256" key="5">
    <source>
        <dbReference type="ARBA" id="ARBA00022527"/>
    </source>
</evidence>
<dbReference type="InterPro" id="IPR017441">
    <property type="entry name" value="Protein_kinase_ATP_BS"/>
</dbReference>
<organism evidence="25 26">
    <name type="scientific">Acorus calamus</name>
    <name type="common">Sweet flag</name>
    <dbReference type="NCBI Taxonomy" id="4465"/>
    <lineage>
        <taxon>Eukaryota</taxon>
        <taxon>Viridiplantae</taxon>
        <taxon>Streptophyta</taxon>
        <taxon>Embryophyta</taxon>
        <taxon>Tracheophyta</taxon>
        <taxon>Spermatophyta</taxon>
        <taxon>Magnoliopsida</taxon>
        <taxon>Liliopsida</taxon>
        <taxon>Acoraceae</taxon>
        <taxon>Acorus</taxon>
    </lineage>
</organism>
<evidence type="ECO:0000256" key="4">
    <source>
        <dbReference type="ARBA" id="ARBA00022475"/>
    </source>
</evidence>
<dbReference type="FunFam" id="3.80.10.10:FF:001709">
    <property type="entry name" value="Uncharacterized protein"/>
    <property type="match status" value="1"/>
</dbReference>
<dbReference type="SUPFAM" id="SSF56112">
    <property type="entry name" value="Protein kinase-like (PK-like)"/>
    <property type="match status" value="1"/>
</dbReference>
<dbReference type="CDD" id="cd14066">
    <property type="entry name" value="STKc_IRAK"/>
    <property type="match status" value="1"/>
</dbReference>
<reference evidence="25" key="2">
    <citation type="submission" date="2023-06" db="EMBL/GenBank/DDBJ databases">
        <authorList>
            <person name="Ma L."/>
            <person name="Liu K.-W."/>
            <person name="Li Z."/>
            <person name="Hsiao Y.-Y."/>
            <person name="Qi Y."/>
            <person name="Fu T."/>
            <person name="Tang G."/>
            <person name="Zhang D."/>
            <person name="Sun W.-H."/>
            <person name="Liu D.-K."/>
            <person name="Li Y."/>
            <person name="Chen G.-Z."/>
            <person name="Liu X.-D."/>
            <person name="Liao X.-Y."/>
            <person name="Jiang Y.-T."/>
            <person name="Yu X."/>
            <person name="Hao Y."/>
            <person name="Huang J."/>
            <person name="Zhao X.-W."/>
            <person name="Ke S."/>
            <person name="Chen Y.-Y."/>
            <person name="Wu W.-L."/>
            <person name="Hsu J.-L."/>
            <person name="Lin Y.-F."/>
            <person name="Huang M.-D."/>
            <person name="Li C.-Y."/>
            <person name="Huang L."/>
            <person name="Wang Z.-W."/>
            <person name="Zhao X."/>
            <person name="Zhong W.-Y."/>
            <person name="Peng D.-H."/>
            <person name="Ahmad S."/>
            <person name="Lan S."/>
            <person name="Zhang J.-S."/>
            <person name="Tsai W.-C."/>
            <person name="Van De Peer Y."/>
            <person name="Liu Z.-J."/>
        </authorList>
    </citation>
    <scope>NUCLEOTIDE SEQUENCE</scope>
    <source>
        <strain evidence="25">CP</strain>
        <tissue evidence="25">Leaves</tissue>
    </source>
</reference>
<evidence type="ECO:0000256" key="17">
    <source>
        <dbReference type="ARBA" id="ARBA00023170"/>
    </source>
</evidence>
<dbReference type="PRINTS" id="PR00019">
    <property type="entry name" value="LEURICHRPT"/>
</dbReference>
<dbReference type="PANTHER" id="PTHR27000:SF800">
    <property type="entry name" value="OS11G0197000 PROTEIN"/>
    <property type="match status" value="1"/>
</dbReference>
<evidence type="ECO:0000313" key="25">
    <source>
        <dbReference type="EMBL" id="KAK1285985.1"/>
    </source>
</evidence>
<dbReference type="InterPro" id="IPR001245">
    <property type="entry name" value="Ser-Thr/Tyr_kinase_cat_dom"/>
</dbReference>
<dbReference type="Pfam" id="PF08263">
    <property type="entry name" value="LRRNT_2"/>
    <property type="match status" value="1"/>
</dbReference>
<keyword evidence="4" id="KW-1003">Cell membrane</keyword>
<keyword evidence="5" id="KW-0723">Serine/threonine-protein kinase</keyword>
<dbReference type="InterPro" id="IPR001611">
    <property type="entry name" value="Leu-rich_rpt"/>
</dbReference>
<evidence type="ECO:0000256" key="3">
    <source>
        <dbReference type="ARBA" id="ARBA00012513"/>
    </source>
</evidence>
<accession>A0AAV9C9Z3</accession>
<dbReference type="EC" id="2.7.11.1" evidence="3"/>
<comment type="caution">
    <text evidence="25">The sequence shown here is derived from an EMBL/GenBank/DDBJ whole genome shotgun (WGS) entry which is preliminary data.</text>
</comment>
<dbReference type="Gene3D" id="3.30.200.20">
    <property type="entry name" value="Phosphorylase Kinase, domain 1"/>
    <property type="match status" value="1"/>
</dbReference>
<dbReference type="SUPFAM" id="SSF52058">
    <property type="entry name" value="L domain-like"/>
    <property type="match status" value="3"/>
</dbReference>
<dbReference type="Proteomes" id="UP001180020">
    <property type="component" value="Unassembled WGS sequence"/>
</dbReference>
<evidence type="ECO:0000256" key="16">
    <source>
        <dbReference type="ARBA" id="ARBA00023136"/>
    </source>
</evidence>
<dbReference type="AlphaFoldDB" id="A0AAV9C9Z3"/>
<keyword evidence="12 21" id="KW-0547">Nucleotide-binding</keyword>
<keyword evidence="13 25" id="KW-0418">Kinase</keyword>
<keyword evidence="15 22" id="KW-1133">Transmembrane helix</keyword>
<evidence type="ECO:0000256" key="13">
    <source>
        <dbReference type="ARBA" id="ARBA00022777"/>
    </source>
</evidence>
<dbReference type="PROSITE" id="PS50011">
    <property type="entry name" value="PROTEIN_KINASE_DOM"/>
    <property type="match status" value="1"/>
</dbReference>
<evidence type="ECO:0000256" key="23">
    <source>
        <dbReference type="SAM" id="SignalP"/>
    </source>
</evidence>
<dbReference type="Pfam" id="PF13855">
    <property type="entry name" value="LRR_8"/>
    <property type="match status" value="1"/>
</dbReference>
<proteinExistence type="inferred from homology"/>
<evidence type="ECO:0000256" key="6">
    <source>
        <dbReference type="ARBA" id="ARBA00022614"/>
    </source>
</evidence>
<dbReference type="InterPro" id="IPR032675">
    <property type="entry name" value="LRR_dom_sf"/>
</dbReference>
<dbReference type="PROSITE" id="PS00108">
    <property type="entry name" value="PROTEIN_KINASE_ST"/>
    <property type="match status" value="1"/>
</dbReference>
<evidence type="ECO:0000259" key="24">
    <source>
        <dbReference type="PROSITE" id="PS50011"/>
    </source>
</evidence>
<evidence type="ECO:0000256" key="2">
    <source>
        <dbReference type="ARBA" id="ARBA00008684"/>
    </source>
</evidence>
<gene>
    <name evidence="25" type="primary">EXS</name>
    <name evidence="25" type="ORF">QJS10_CPB20g01654</name>
</gene>
<keyword evidence="11" id="KW-0677">Repeat</keyword>
<dbReference type="GO" id="GO:0005524">
    <property type="term" value="F:ATP binding"/>
    <property type="evidence" value="ECO:0007669"/>
    <property type="project" value="UniProtKB-UniRule"/>
</dbReference>
<keyword evidence="6" id="KW-0433">Leucine-rich repeat</keyword>
<evidence type="ECO:0000256" key="9">
    <source>
        <dbReference type="ARBA" id="ARBA00022692"/>
    </source>
</evidence>
<evidence type="ECO:0000256" key="21">
    <source>
        <dbReference type="PROSITE-ProRule" id="PRU10141"/>
    </source>
</evidence>
<evidence type="ECO:0000256" key="15">
    <source>
        <dbReference type="ARBA" id="ARBA00022989"/>
    </source>
</evidence>
<reference evidence="25" key="1">
    <citation type="journal article" date="2023" name="Nat. Commun.">
        <title>Diploid and tetraploid genomes of Acorus and the evolution of monocots.</title>
        <authorList>
            <person name="Ma L."/>
            <person name="Liu K.W."/>
            <person name="Li Z."/>
            <person name="Hsiao Y.Y."/>
            <person name="Qi Y."/>
            <person name="Fu T."/>
            <person name="Tang G.D."/>
            <person name="Zhang D."/>
            <person name="Sun W.H."/>
            <person name="Liu D.K."/>
            <person name="Li Y."/>
            <person name="Chen G.Z."/>
            <person name="Liu X.D."/>
            <person name="Liao X.Y."/>
            <person name="Jiang Y.T."/>
            <person name="Yu X."/>
            <person name="Hao Y."/>
            <person name="Huang J."/>
            <person name="Zhao X.W."/>
            <person name="Ke S."/>
            <person name="Chen Y.Y."/>
            <person name="Wu W.L."/>
            <person name="Hsu J.L."/>
            <person name="Lin Y.F."/>
            <person name="Huang M.D."/>
            <person name="Li C.Y."/>
            <person name="Huang L."/>
            <person name="Wang Z.W."/>
            <person name="Zhao X."/>
            <person name="Zhong W.Y."/>
            <person name="Peng D.H."/>
            <person name="Ahmad S."/>
            <person name="Lan S."/>
            <person name="Zhang J.S."/>
            <person name="Tsai W.C."/>
            <person name="Van de Peer Y."/>
            <person name="Liu Z.J."/>
        </authorList>
    </citation>
    <scope>NUCLEOTIDE SEQUENCE</scope>
    <source>
        <strain evidence="25">CP</strain>
    </source>
</reference>
<dbReference type="Pfam" id="PF00560">
    <property type="entry name" value="LRR_1"/>
    <property type="match status" value="12"/>
</dbReference>
<keyword evidence="26" id="KW-1185">Reference proteome</keyword>
<dbReference type="Gene3D" id="1.10.510.10">
    <property type="entry name" value="Transferase(Phosphotransferase) domain 1"/>
    <property type="match status" value="1"/>
</dbReference>
<comment type="similarity">
    <text evidence="2">Belongs to the protein kinase superfamily. Ser/Thr protein kinase family.</text>
</comment>
<keyword evidence="18" id="KW-0325">Glycoprotein</keyword>
<name>A0AAV9C9Z3_ACOCL</name>
<keyword evidence="9 22" id="KW-0812">Transmembrane</keyword>
<feature type="chain" id="PRO_5043496813" description="non-specific serine/threonine protein kinase" evidence="23">
    <location>
        <begin position="23"/>
        <end position="1218"/>
    </location>
</feature>
<protein>
    <recommendedName>
        <fullName evidence="3">non-specific serine/threonine protein kinase</fullName>
        <ecNumber evidence="3">2.7.11.1</ecNumber>
    </recommendedName>
</protein>
<evidence type="ECO:0000256" key="11">
    <source>
        <dbReference type="ARBA" id="ARBA00022737"/>
    </source>
</evidence>
<dbReference type="InterPro" id="IPR011009">
    <property type="entry name" value="Kinase-like_dom_sf"/>
</dbReference>
<feature type="signal peptide" evidence="23">
    <location>
        <begin position="1"/>
        <end position="22"/>
    </location>
</feature>
<dbReference type="SMART" id="SM00365">
    <property type="entry name" value="LRR_SD22"/>
    <property type="match status" value="8"/>
</dbReference>
<dbReference type="InterPro" id="IPR008271">
    <property type="entry name" value="Ser/Thr_kinase_AS"/>
</dbReference>
<dbReference type="GO" id="GO:0004674">
    <property type="term" value="F:protein serine/threonine kinase activity"/>
    <property type="evidence" value="ECO:0007669"/>
    <property type="project" value="UniProtKB-KW"/>
</dbReference>
<evidence type="ECO:0000256" key="8">
    <source>
        <dbReference type="ARBA" id="ARBA00022679"/>
    </source>
</evidence>